<sequence length="411" mass="44883">MTIEATPPSFVSFLADEHLIGDVANVAKGLAAENAENTSWGGDFSGDFARLPCTILNQEDAPYIEVQYRKKKRSLAPEYISAVILLHLKHSAEAYLGTAVERAVITVPNSFNQFQRGATEDAARIAGLDVIRLVNESSAAGVTYVLHKSSPEPRNALIADFGGGMLYVSLVLIEEDILEIIETAGDPRLGGEDFDDRGAASSTILSKKSSRSAIKLREAYERAKCALSLTSETTVEVECLDFKGQLTRKHFELLCGDLFQRVMKPIQRILDSEVNKSAKEDVVLVGGSTRFPRIVELISDLFDGKPLCKIFDPESTEPQSMLPFCVKSLLGIETADGFLPIVKRNRIVPTQGSVLFTFSAANELKVWISDDVPMNDAPSGGETERTLDIKILEGESTQADNTLLSSFEFPS</sequence>
<evidence type="ECO:0000256" key="2">
    <source>
        <dbReference type="ARBA" id="ARBA00022840"/>
    </source>
</evidence>
<accession>A0A8H6Y061</accession>
<dbReference type="InterPro" id="IPR029047">
    <property type="entry name" value="HSP70_peptide-bd_sf"/>
</dbReference>
<dbReference type="InterPro" id="IPR043129">
    <property type="entry name" value="ATPase_NBD"/>
</dbReference>
<dbReference type="InterPro" id="IPR013126">
    <property type="entry name" value="Hsp_70_fam"/>
</dbReference>
<dbReference type="GO" id="GO:0005524">
    <property type="term" value="F:ATP binding"/>
    <property type="evidence" value="ECO:0007669"/>
    <property type="project" value="UniProtKB-KW"/>
</dbReference>
<dbReference type="PANTHER" id="PTHR19375">
    <property type="entry name" value="HEAT SHOCK PROTEIN 70KDA"/>
    <property type="match status" value="1"/>
</dbReference>
<dbReference type="AlphaFoldDB" id="A0A8H6Y061"/>
<dbReference type="Pfam" id="PF00012">
    <property type="entry name" value="HSP70"/>
    <property type="match status" value="1"/>
</dbReference>
<keyword evidence="2" id="KW-0067">ATP-binding</keyword>
<evidence type="ECO:0000313" key="3">
    <source>
        <dbReference type="EMBL" id="KAF7349462.1"/>
    </source>
</evidence>
<dbReference type="Gene3D" id="3.30.420.40">
    <property type="match status" value="2"/>
</dbReference>
<evidence type="ECO:0000256" key="1">
    <source>
        <dbReference type="ARBA" id="ARBA00022741"/>
    </source>
</evidence>
<comment type="caution">
    <text evidence="3">The sequence shown here is derived from an EMBL/GenBank/DDBJ whole genome shotgun (WGS) entry which is preliminary data.</text>
</comment>
<dbReference type="Gene3D" id="2.60.34.10">
    <property type="entry name" value="Substrate Binding Domain Of DNAk, Chain A, domain 1"/>
    <property type="match status" value="1"/>
</dbReference>
<dbReference type="EMBL" id="JACAZH010000016">
    <property type="protein sequence ID" value="KAF7349462.1"/>
    <property type="molecule type" value="Genomic_DNA"/>
</dbReference>
<dbReference type="FunFam" id="3.90.640.10:FF:000003">
    <property type="entry name" value="Molecular chaperone DnaK"/>
    <property type="match status" value="1"/>
</dbReference>
<keyword evidence="4" id="KW-1185">Reference proteome</keyword>
<dbReference type="Gene3D" id="3.30.30.30">
    <property type="match status" value="1"/>
</dbReference>
<proteinExistence type="predicted"/>
<evidence type="ECO:0000313" key="4">
    <source>
        <dbReference type="Proteomes" id="UP000623467"/>
    </source>
</evidence>
<gene>
    <name evidence="3" type="ORF">MSAN_01736400</name>
</gene>
<protein>
    <submittedName>
        <fullName evidence="3">Heat shock cognate 70</fullName>
    </submittedName>
</protein>
<dbReference type="Proteomes" id="UP000623467">
    <property type="component" value="Unassembled WGS sequence"/>
</dbReference>
<keyword evidence="3" id="KW-0346">Stress response</keyword>
<dbReference type="SUPFAM" id="SSF53067">
    <property type="entry name" value="Actin-like ATPase domain"/>
    <property type="match status" value="2"/>
</dbReference>
<reference evidence="3" key="1">
    <citation type="submission" date="2020-05" db="EMBL/GenBank/DDBJ databases">
        <title>Mycena genomes resolve the evolution of fungal bioluminescence.</title>
        <authorList>
            <person name="Tsai I.J."/>
        </authorList>
    </citation>
    <scope>NUCLEOTIDE SEQUENCE</scope>
    <source>
        <strain evidence="3">160909Yilan</strain>
    </source>
</reference>
<dbReference type="OrthoDB" id="434160at2759"/>
<keyword evidence="1" id="KW-0547">Nucleotide-binding</keyword>
<dbReference type="Gene3D" id="3.90.640.10">
    <property type="entry name" value="Actin, Chain A, domain 4"/>
    <property type="match status" value="1"/>
</dbReference>
<name>A0A8H6Y061_9AGAR</name>
<dbReference type="PRINTS" id="PR00301">
    <property type="entry name" value="HEATSHOCK70"/>
</dbReference>
<organism evidence="3 4">
    <name type="scientific">Mycena sanguinolenta</name>
    <dbReference type="NCBI Taxonomy" id="230812"/>
    <lineage>
        <taxon>Eukaryota</taxon>
        <taxon>Fungi</taxon>
        <taxon>Dikarya</taxon>
        <taxon>Basidiomycota</taxon>
        <taxon>Agaricomycotina</taxon>
        <taxon>Agaricomycetes</taxon>
        <taxon>Agaricomycetidae</taxon>
        <taxon>Agaricales</taxon>
        <taxon>Marasmiineae</taxon>
        <taxon>Mycenaceae</taxon>
        <taxon>Mycena</taxon>
    </lineage>
</organism>
<dbReference type="GO" id="GO:0140662">
    <property type="term" value="F:ATP-dependent protein folding chaperone"/>
    <property type="evidence" value="ECO:0007669"/>
    <property type="project" value="InterPro"/>
</dbReference>